<dbReference type="InterPro" id="IPR036390">
    <property type="entry name" value="WH_DNA-bd_sf"/>
</dbReference>
<dbReference type="GO" id="GO:0003700">
    <property type="term" value="F:DNA-binding transcription factor activity"/>
    <property type="evidence" value="ECO:0007669"/>
    <property type="project" value="InterPro"/>
</dbReference>
<keyword evidence="6 11" id="KW-0479">Metal-binding</keyword>
<dbReference type="EMBL" id="LS483254">
    <property type="protein sequence ID" value="SQD92824.1"/>
    <property type="molecule type" value="Genomic_DNA"/>
</dbReference>
<name>A0A2X3MLL6_9BACT</name>
<evidence type="ECO:0000313" key="13">
    <source>
        <dbReference type="Proteomes" id="UP000249818"/>
    </source>
</evidence>
<feature type="binding site" evidence="11">
    <location>
        <position position="95"/>
    </location>
    <ligand>
        <name>Zn(2+)</name>
        <dbReference type="ChEBI" id="CHEBI:29105"/>
    </ligand>
</feature>
<dbReference type="Pfam" id="PF01475">
    <property type="entry name" value="FUR"/>
    <property type="match status" value="1"/>
</dbReference>
<dbReference type="GO" id="GO:0045892">
    <property type="term" value="P:negative regulation of DNA-templated transcription"/>
    <property type="evidence" value="ECO:0007669"/>
    <property type="project" value="TreeGrafter"/>
</dbReference>
<dbReference type="Proteomes" id="UP000249818">
    <property type="component" value="Chromosome BARAN1"/>
</dbReference>
<organism evidence="12 13">
    <name type="scientific">Candidatus Bipolaricaulis anaerobius</name>
    <dbReference type="NCBI Taxonomy" id="2026885"/>
    <lineage>
        <taxon>Bacteria</taxon>
        <taxon>Candidatus Bipolaricaulota</taxon>
        <taxon>Candidatus Bipolaricaulia</taxon>
        <taxon>Candidatus Bipolaricaulales</taxon>
        <taxon>Candidatus Bipolaricaulaceae</taxon>
        <taxon>Candidatus Bipolaricaulis</taxon>
    </lineage>
</organism>
<dbReference type="InterPro" id="IPR036388">
    <property type="entry name" value="WH-like_DNA-bd_sf"/>
</dbReference>
<keyword evidence="10" id="KW-0804">Transcription</keyword>
<keyword evidence="13" id="KW-1185">Reference proteome</keyword>
<keyword evidence="8" id="KW-0805">Transcription regulation</keyword>
<dbReference type="OrthoDB" id="8659436at2"/>
<dbReference type="AlphaFoldDB" id="A0A2X3MLL6"/>
<accession>A0A2X3MLL6</accession>
<evidence type="ECO:0000256" key="11">
    <source>
        <dbReference type="PIRSR" id="PIRSR602481-1"/>
    </source>
</evidence>
<evidence type="ECO:0000256" key="10">
    <source>
        <dbReference type="ARBA" id="ARBA00023163"/>
    </source>
</evidence>
<evidence type="ECO:0000256" key="9">
    <source>
        <dbReference type="ARBA" id="ARBA00023125"/>
    </source>
</evidence>
<dbReference type="SUPFAM" id="SSF46785">
    <property type="entry name" value="Winged helix' DNA-binding domain"/>
    <property type="match status" value="1"/>
</dbReference>
<comment type="subunit">
    <text evidence="3">Homodimer.</text>
</comment>
<reference evidence="13" key="1">
    <citation type="submission" date="2018-05" db="EMBL/GenBank/DDBJ databases">
        <authorList>
            <person name="Hao L."/>
        </authorList>
    </citation>
    <scope>NUCLEOTIDE SEQUENCE [LARGE SCALE GENOMIC DNA]</scope>
</reference>
<evidence type="ECO:0000256" key="5">
    <source>
        <dbReference type="ARBA" id="ARBA00022491"/>
    </source>
</evidence>
<evidence type="ECO:0000256" key="4">
    <source>
        <dbReference type="ARBA" id="ARBA00022490"/>
    </source>
</evidence>
<keyword evidence="4" id="KW-0963">Cytoplasm</keyword>
<proteinExistence type="inferred from homology"/>
<dbReference type="RefSeq" id="WP_122031068.1">
    <property type="nucleotide sequence ID" value="NZ_LS483254.1"/>
</dbReference>
<feature type="binding site" evidence="11">
    <location>
        <position position="98"/>
    </location>
    <ligand>
        <name>Zn(2+)</name>
        <dbReference type="ChEBI" id="CHEBI:29105"/>
    </ligand>
</feature>
<evidence type="ECO:0000256" key="2">
    <source>
        <dbReference type="ARBA" id="ARBA00007957"/>
    </source>
</evidence>
<comment type="similarity">
    <text evidence="2">Belongs to the Fur family.</text>
</comment>
<keyword evidence="9" id="KW-0238">DNA-binding</keyword>
<dbReference type="CDD" id="cd07153">
    <property type="entry name" value="Fur_like"/>
    <property type="match status" value="1"/>
</dbReference>
<dbReference type="Gene3D" id="3.30.1490.190">
    <property type="match status" value="1"/>
</dbReference>
<evidence type="ECO:0000313" key="12">
    <source>
        <dbReference type="EMBL" id="SQD92824.1"/>
    </source>
</evidence>
<dbReference type="PANTHER" id="PTHR33202:SF2">
    <property type="entry name" value="FERRIC UPTAKE REGULATION PROTEIN"/>
    <property type="match status" value="1"/>
</dbReference>
<evidence type="ECO:0000256" key="1">
    <source>
        <dbReference type="ARBA" id="ARBA00004496"/>
    </source>
</evidence>
<evidence type="ECO:0000256" key="3">
    <source>
        <dbReference type="ARBA" id="ARBA00011738"/>
    </source>
</evidence>
<dbReference type="PANTHER" id="PTHR33202">
    <property type="entry name" value="ZINC UPTAKE REGULATION PROTEIN"/>
    <property type="match status" value="1"/>
</dbReference>
<keyword evidence="5" id="KW-0678">Repressor</keyword>
<dbReference type="GO" id="GO:1900376">
    <property type="term" value="P:regulation of secondary metabolite biosynthetic process"/>
    <property type="evidence" value="ECO:0007669"/>
    <property type="project" value="TreeGrafter"/>
</dbReference>
<dbReference type="InterPro" id="IPR043135">
    <property type="entry name" value="Fur_C"/>
</dbReference>
<comment type="cofactor">
    <cofactor evidence="11">
        <name>Zn(2+)</name>
        <dbReference type="ChEBI" id="CHEBI:29105"/>
    </cofactor>
    <text evidence="11">Binds 1 zinc ion per subunit.</text>
</comment>
<comment type="subcellular location">
    <subcellularLocation>
        <location evidence="1">Cytoplasm</location>
    </subcellularLocation>
</comment>
<protein>
    <submittedName>
        <fullName evidence="12">Transcriptional regulator</fullName>
    </submittedName>
</protein>
<evidence type="ECO:0000256" key="8">
    <source>
        <dbReference type="ARBA" id="ARBA00023015"/>
    </source>
</evidence>
<evidence type="ECO:0000256" key="7">
    <source>
        <dbReference type="ARBA" id="ARBA00022833"/>
    </source>
</evidence>
<gene>
    <name evidence="12" type="ORF">BARAN1_0800</name>
</gene>
<feature type="binding site" evidence="11">
    <location>
        <position position="135"/>
    </location>
    <ligand>
        <name>Zn(2+)</name>
        <dbReference type="ChEBI" id="CHEBI:29105"/>
    </ligand>
</feature>
<feature type="binding site" evidence="11">
    <location>
        <position position="138"/>
    </location>
    <ligand>
        <name>Zn(2+)</name>
        <dbReference type="ChEBI" id="CHEBI:29105"/>
    </ligand>
</feature>
<dbReference type="Gene3D" id="1.10.10.10">
    <property type="entry name" value="Winged helix-like DNA-binding domain superfamily/Winged helix DNA-binding domain"/>
    <property type="match status" value="1"/>
</dbReference>
<sequence length="143" mass="15882">MTRAVDMFETFLRRRGLHVTRSRRAVVEAVFALPAHFEAADLWAALRGVVSSAATVYRTLELLEEAGLVRRVSFGEAHAHYEHVLGREDHGHLVCRRCGRVVEFSDPALKKVVTEAAARHEFTLAEVVVQGYGVCPACRAAEL</sequence>
<dbReference type="InterPro" id="IPR002481">
    <property type="entry name" value="FUR"/>
</dbReference>
<dbReference type="GO" id="GO:0000976">
    <property type="term" value="F:transcription cis-regulatory region binding"/>
    <property type="evidence" value="ECO:0007669"/>
    <property type="project" value="TreeGrafter"/>
</dbReference>
<dbReference type="GO" id="GO:0008270">
    <property type="term" value="F:zinc ion binding"/>
    <property type="evidence" value="ECO:0007669"/>
    <property type="project" value="TreeGrafter"/>
</dbReference>
<evidence type="ECO:0000256" key="6">
    <source>
        <dbReference type="ARBA" id="ARBA00022723"/>
    </source>
</evidence>
<keyword evidence="7 11" id="KW-0862">Zinc</keyword>
<dbReference type="KEGG" id="bana:BARAN1_0800"/>
<dbReference type="GO" id="GO:0005829">
    <property type="term" value="C:cytosol"/>
    <property type="evidence" value="ECO:0007669"/>
    <property type="project" value="TreeGrafter"/>
</dbReference>